<dbReference type="Proteomes" id="UP001497623">
    <property type="component" value="Unassembled WGS sequence"/>
</dbReference>
<reference evidence="1 2" key="1">
    <citation type="submission" date="2024-05" db="EMBL/GenBank/DDBJ databases">
        <authorList>
            <person name="Wallberg A."/>
        </authorList>
    </citation>
    <scope>NUCLEOTIDE SEQUENCE [LARGE SCALE GENOMIC DNA]</scope>
</reference>
<name>A0AAV2RKC8_MEGNR</name>
<evidence type="ECO:0000313" key="2">
    <source>
        <dbReference type="Proteomes" id="UP001497623"/>
    </source>
</evidence>
<accession>A0AAV2RKC8</accession>
<proteinExistence type="predicted"/>
<dbReference type="EMBL" id="CAXKWB010023892">
    <property type="protein sequence ID" value="CAL4125610.1"/>
    <property type="molecule type" value="Genomic_DNA"/>
</dbReference>
<gene>
    <name evidence="1" type="ORF">MNOR_LOCUS25245</name>
</gene>
<keyword evidence="2" id="KW-1185">Reference proteome</keyword>
<organism evidence="1 2">
    <name type="scientific">Meganyctiphanes norvegica</name>
    <name type="common">Northern krill</name>
    <name type="synonym">Thysanopoda norvegica</name>
    <dbReference type="NCBI Taxonomy" id="48144"/>
    <lineage>
        <taxon>Eukaryota</taxon>
        <taxon>Metazoa</taxon>
        <taxon>Ecdysozoa</taxon>
        <taxon>Arthropoda</taxon>
        <taxon>Crustacea</taxon>
        <taxon>Multicrustacea</taxon>
        <taxon>Malacostraca</taxon>
        <taxon>Eumalacostraca</taxon>
        <taxon>Eucarida</taxon>
        <taxon>Euphausiacea</taxon>
        <taxon>Euphausiidae</taxon>
        <taxon>Meganyctiphanes</taxon>
    </lineage>
</organism>
<comment type="caution">
    <text evidence="1">The sequence shown here is derived from an EMBL/GenBank/DDBJ whole genome shotgun (WGS) entry which is preliminary data.</text>
</comment>
<evidence type="ECO:0000313" key="1">
    <source>
        <dbReference type="EMBL" id="CAL4125610.1"/>
    </source>
</evidence>
<sequence>MFNMSRLAGSLSGAGMEALDRELRPVLERLYKLTPSNDQHPDLLWLSEWLAKPERSVEEFLCVLEDLYNNCDGNFLYVLRAAVEALSMRCPVLKGPWEDVVRSITEKTSMALDLQSYAGYYGPGSSSLSIWIIHVVGDPDLCPELRLQVLLLYRTMVKIDDNNCEQAQESLISACCFLNRHGQDLGKPVQIDDINCCLKLFDQYYYPNVFNFDMRLTKKLRNYRGKRLEILLHDVTHKYGMGIKVLTEPQELHGLIALIKFISDGAQILYKQFQDHDLDFDIDYVPEVARGLYKVVIFFRNILQEPEFLDVIAEAIMDVLEVVVVIMNGEYDEDFIHGPLCLVNDLLEEGFLVNDYVFNNPVGQEITRRFNNRICKISSLISADFLDNYPMIYDIIHFDCQNNIQGNAYIREDVSHK</sequence>
<dbReference type="AlphaFoldDB" id="A0AAV2RKC8"/>
<protein>
    <submittedName>
        <fullName evidence="1">Uncharacterized protein</fullName>
    </submittedName>
</protein>